<dbReference type="EMBL" id="CP053096">
    <property type="protein sequence ID" value="QJR43639.1"/>
    <property type="molecule type" value="Genomic_DNA"/>
</dbReference>
<accession>A0A6M4JC37</accession>
<evidence type="ECO:0000313" key="2">
    <source>
        <dbReference type="Proteomes" id="UP000500686"/>
    </source>
</evidence>
<dbReference type="Proteomes" id="UP000500686">
    <property type="component" value="Chromosome"/>
</dbReference>
<name>A0A6M4JC37_9MOLU</name>
<dbReference type="RefSeq" id="WP_171111596.1">
    <property type="nucleotide sequence ID" value="NZ_CP053096.1"/>
</dbReference>
<proteinExistence type="predicted"/>
<dbReference type="AlphaFoldDB" id="A0A6M4JC37"/>
<reference evidence="1 2" key="1">
    <citation type="submission" date="2020-05" db="EMBL/GenBank/DDBJ databases">
        <title>Novel Mycoplasma species detected in Mirounga angustirostris (northern elephant seal) from the USA.</title>
        <authorList>
            <person name="Volokhov D.V."/>
        </authorList>
    </citation>
    <scope>NUCLEOTIDE SEQUENCE [LARGE SCALE GENOMIC DNA]</scope>
    <source>
        <strain evidence="1 2">Mirounga ES2806-GEN</strain>
    </source>
</reference>
<gene>
    <name evidence="1" type="ORF">HLA87_02470</name>
</gene>
<evidence type="ECO:0000313" key="1">
    <source>
        <dbReference type="EMBL" id="QJR43639.1"/>
    </source>
</evidence>
<dbReference type="KEGG" id="mmir:HLA87_02470"/>
<keyword evidence="2" id="KW-1185">Reference proteome</keyword>
<protein>
    <submittedName>
        <fullName evidence="1">Uncharacterized protein</fullName>
    </submittedName>
</protein>
<organism evidence="1 2">
    <name type="scientific">Mycoplasma miroungigenitalium</name>
    <dbReference type="NCBI Taxonomy" id="754515"/>
    <lineage>
        <taxon>Bacteria</taxon>
        <taxon>Bacillati</taxon>
        <taxon>Mycoplasmatota</taxon>
        <taxon>Mollicutes</taxon>
        <taxon>Mycoplasmataceae</taxon>
        <taxon>Mycoplasma</taxon>
    </lineage>
</organism>
<sequence length="543" mass="62327">MRLKDFSGNLRLQINGDDAWAFSNEIKFSYHVTNFSKVIVNNVIHKSQLNSGKHFDYTSNFSDLDTFALATIYSDDKAIFTGLVNSQGRYSLNPYKVKDKSLELVDIRLWLSKKSPVDIAFIDISPTEALDLFINALNEKGRIKKGVINFSDNNNITAYDTTSKSPYSVLKEIIATQTRSFLYFTQDNSGNLLINFASEADFENKPALKISPNNWNDLELLDLRVEENYDGYFNRIRLESDSVIASKPNQQLFIVSEVTKSLWLDEPFGRLVEAGNPLKCYWYNLGDSAHLQPFELISKQEQSQGKNYHGYYVEDSAEIVLNPEWSKENVGVVIVYYSKNKQAITLENAQEIKRIHGLNNFTGDVYKFEQFNDISTFSDLFKQANNSLKLNSKPRKELTIETTKALLELGDAVLLDFNNQKFDGRYIVYGFNGRFRGSDNSVHVTYNLRNGLNSDTLINFYDSQEYKKNPLFISGLKTTFKYRDNNNLLRVYKNIEFVGLRELGLEIPDPDKLGLLPSFIPYTQDPTVNYHKGQDGWEFLAFK</sequence>